<evidence type="ECO:0000256" key="9">
    <source>
        <dbReference type="ARBA" id="ARBA00023242"/>
    </source>
</evidence>
<feature type="region of interest" description="Disordered" evidence="11">
    <location>
        <begin position="1"/>
        <end position="40"/>
    </location>
</feature>
<sequence length="591" mass="66955">MFSDHDHDHRQRKKERQEEYSKLESSGGDDDNNDDQDDDHEHARIMNTDNISINGSCIGGPSDPYSHHHHTLTQHHHLLPPHHSQHPSSMYCSSSNPYAELFSPFSTEFVTPHDTSTHGGNVNGTTSATSTSTSGNNSSNSNFGLGVDDYGSSLYHPSANSTYSSYSPTGLLQTSYPVGPYGVAHPDHMRMYSSQLKHDFGIDMRFKLVGNQRASPNADISPSQLCAVCQDTAQCQHYGVRTCEGCKGFFKRTVQKNAKYVCLADKNCPVDKRRRNRCQYCRFQTCLAVGMDKEVVRTDALKGRRGRLPSKPKSPNSRQPNSFQTQFCRFYNDSIPNPASLDFSKLNTQSMCDEIEENLVEELDSEDEIIKKTSLSIIETTINSRKSLRTPKCARCRNHGVVSCLKGHKKYCPWRDCICANCLLVVERQRIMAAQVALRRQQAPDDPNKIAKLTNTKKYRNSALFLQQKRFNIQKNLRQIQKSSVTRDIIRSLKAQNYMSKNDVMNKFLMTTNPILHDRLRKRRCFADKELDNMPALSSIIESMVTNSAFHVTNLSRFHSCNYHQETMTKTKPIQKKKCTDFSVAALIGPT</sequence>
<dbReference type="InterPro" id="IPR003070">
    <property type="entry name" value="NR4A1-3"/>
</dbReference>
<dbReference type="PROSITE" id="PS40000">
    <property type="entry name" value="DM_1"/>
    <property type="match status" value="1"/>
</dbReference>
<dbReference type="Gene3D" id="3.30.50.10">
    <property type="entry name" value="Erythroid Transcription Factor GATA-1, subunit A"/>
    <property type="match status" value="1"/>
</dbReference>
<feature type="domain" description="Nuclear receptor" evidence="13">
    <location>
        <begin position="223"/>
        <end position="298"/>
    </location>
</feature>
<dbReference type="PRINTS" id="PR00047">
    <property type="entry name" value="STROIDFINGER"/>
</dbReference>
<dbReference type="PROSITE" id="PS00031">
    <property type="entry name" value="NUCLEAR_REC_DBD_1"/>
    <property type="match status" value="1"/>
</dbReference>
<dbReference type="InterPro" id="IPR036407">
    <property type="entry name" value="DM_DNA-bd_sf"/>
</dbReference>
<evidence type="ECO:0000256" key="8">
    <source>
        <dbReference type="ARBA" id="ARBA00023170"/>
    </source>
</evidence>
<dbReference type="SMART" id="SM00399">
    <property type="entry name" value="ZnF_C4"/>
    <property type="match status" value="1"/>
</dbReference>
<dbReference type="GO" id="GO:0071376">
    <property type="term" value="P:cellular response to corticotropin-releasing hormone stimulus"/>
    <property type="evidence" value="ECO:0007669"/>
    <property type="project" value="TreeGrafter"/>
</dbReference>
<dbReference type="PANTHER" id="PTHR24085:SF4">
    <property type="entry name" value="NUCLEAR HORMONE RECEPTOR HR38-RELATED"/>
    <property type="match status" value="1"/>
</dbReference>
<dbReference type="GO" id="GO:0035259">
    <property type="term" value="F:nuclear glucocorticoid receptor binding"/>
    <property type="evidence" value="ECO:0007669"/>
    <property type="project" value="TreeGrafter"/>
</dbReference>
<dbReference type="PANTHER" id="PTHR24085">
    <property type="entry name" value="NUCLEAR HORMONE RECEPTOR"/>
    <property type="match status" value="1"/>
</dbReference>
<feature type="compositionally biased region" description="Basic and acidic residues" evidence="11">
    <location>
        <begin position="1"/>
        <end position="22"/>
    </location>
</feature>
<dbReference type="Pfam" id="PF00751">
    <property type="entry name" value="DM"/>
    <property type="match status" value="1"/>
</dbReference>
<proteinExistence type="predicted"/>
<reference evidence="14" key="1">
    <citation type="submission" date="2021-02" db="EMBL/GenBank/DDBJ databases">
        <authorList>
            <person name="Nowell W R."/>
        </authorList>
    </citation>
    <scope>NUCLEOTIDE SEQUENCE</scope>
</reference>
<dbReference type="SUPFAM" id="SSF57716">
    <property type="entry name" value="Glucocorticoid receptor-like (DNA-binding domain)"/>
    <property type="match status" value="1"/>
</dbReference>
<feature type="compositionally biased region" description="Acidic residues" evidence="11">
    <location>
        <begin position="27"/>
        <end position="38"/>
    </location>
</feature>
<dbReference type="Pfam" id="PF00105">
    <property type="entry name" value="zf-C4"/>
    <property type="match status" value="1"/>
</dbReference>
<accession>A0A818XC42</accession>
<evidence type="ECO:0000259" key="13">
    <source>
        <dbReference type="PROSITE" id="PS51030"/>
    </source>
</evidence>
<feature type="compositionally biased region" description="Basic residues" evidence="11">
    <location>
        <begin position="67"/>
        <end position="85"/>
    </location>
</feature>
<name>A0A818XC42_9BILA</name>
<keyword evidence="4 10" id="KW-0862">Zinc</keyword>
<keyword evidence="6 10" id="KW-0238">DNA-binding</keyword>
<keyword evidence="5" id="KW-0805">Transcription regulation</keyword>
<dbReference type="PROSITE" id="PS50809">
    <property type="entry name" value="DM_2"/>
    <property type="match status" value="1"/>
</dbReference>
<feature type="compositionally biased region" description="Low complexity" evidence="11">
    <location>
        <begin position="119"/>
        <end position="141"/>
    </location>
</feature>
<dbReference type="InterPro" id="IPR001275">
    <property type="entry name" value="DM_DNA-bd"/>
</dbReference>
<dbReference type="Gene3D" id="4.10.1040.10">
    <property type="entry name" value="DM DNA-binding domain"/>
    <property type="match status" value="1"/>
</dbReference>
<dbReference type="Proteomes" id="UP000663866">
    <property type="component" value="Unassembled WGS sequence"/>
</dbReference>
<evidence type="ECO:0000256" key="3">
    <source>
        <dbReference type="ARBA" id="ARBA00022771"/>
    </source>
</evidence>
<protein>
    <submittedName>
        <fullName evidence="14">Uncharacterized protein</fullName>
    </submittedName>
</protein>
<keyword evidence="8" id="KW-0675">Receptor</keyword>
<keyword evidence="15" id="KW-1185">Reference proteome</keyword>
<evidence type="ECO:0000256" key="1">
    <source>
        <dbReference type="ARBA" id="ARBA00004123"/>
    </source>
</evidence>
<evidence type="ECO:0000313" key="15">
    <source>
        <dbReference type="Proteomes" id="UP000663866"/>
    </source>
</evidence>
<evidence type="ECO:0000256" key="2">
    <source>
        <dbReference type="ARBA" id="ARBA00022723"/>
    </source>
</evidence>
<keyword evidence="2 10" id="KW-0479">Metal-binding</keyword>
<feature type="region of interest" description="Disordered" evidence="11">
    <location>
        <begin position="112"/>
        <end position="141"/>
    </location>
</feature>
<dbReference type="GO" id="GO:0004879">
    <property type="term" value="F:nuclear receptor activity"/>
    <property type="evidence" value="ECO:0007669"/>
    <property type="project" value="InterPro"/>
</dbReference>
<dbReference type="GO" id="GO:0005667">
    <property type="term" value="C:transcription regulator complex"/>
    <property type="evidence" value="ECO:0007669"/>
    <property type="project" value="TreeGrafter"/>
</dbReference>
<organism evidence="14 15">
    <name type="scientific">Rotaria magnacalcarata</name>
    <dbReference type="NCBI Taxonomy" id="392030"/>
    <lineage>
        <taxon>Eukaryota</taxon>
        <taxon>Metazoa</taxon>
        <taxon>Spiralia</taxon>
        <taxon>Gnathifera</taxon>
        <taxon>Rotifera</taxon>
        <taxon>Eurotatoria</taxon>
        <taxon>Bdelloidea</taxon>
        <taxon>Philodinida</taxon>
        <taxon>Philodinidae</taxon>
        <taxon>Rotaria</taxon>
    </lineage>
</organism>
<feature type="region of interest" description="Disordered" evidence="11">
    <location>
        <begin position="300"/>
        <end position="321"/>
    </location>
</feature>
<dbReference type="EMBL" id="CAJOBG010000020">
    <property type="protein sequence ID" value="CAF3737489.1"/>
    <property type="molecule type" value="Genomic_DNA"/>
</dbReference>
<evidence type="ECO:0000256" key="4">
    <source>
        <dbReference type="ARBA" id="ARBA00022833"/>
    </source>
</evidence>
<evidence type="ECO:0000259" key="12">
    <source>
        <dbReference type="PROSITE" id="PS50809"/>
    </source>
</evidence>
<evidence type="ECO:0000256" key="10">
    <source>
        <dbReference type="PROSITE-ProRule" id="PRU00070"/>
    </source>
</evidence>
<dbReference type="FunFam" id="4.10.1040.10:FF:000001">
    <property type="entry name" value="doublesex- and mab-3-related transcription factor 1"/>
    <property type="match status" value="1"/>
</dbReference>
<feature type="region of interest" description="Disordered" evidence="11">
    <location>
        <begin position="53"/>
        <end position="91"/>
    </location>
</feature>
<evidence type="ECO:0000256" key="7">
    <source>
        <dbReference type="ARBA" id="ARBA00023163"/>
    </source>
</evidence>
<feature type="DNA-binding region" description="DM" evidence="10">
    <location>
        <begin position="393"/>
        <end position="440"/>
    </location>
</feature>
<keyword evidence="9 10" id="KW-0539">Nucleus</keyword>
<dbReference type="SMART" id="SM00301">
    <property type="entry name" value="DM"/>
    <property type="match status" value="1"/>
</dbReference>
<dbReference type="SUPFAM" id="SSF82927">
    <property type="entry name" value="Cysteine-rich DNA binding domain, (DM domain)"/>
    <property type="match status" value="1"/>
</dbReference>
<gene>
    <name evidence="14" type="ORF">OVN521_LOCUS358</name>
</gene>
<dbReference type="PRINTS" id="PR01284">
    <property type="entry name" value="NUCLEARECPTR"/>
</dbReference>
<evidence type="ECO:0000256" key="6">
    <source>
        <dbReference type="ARBA" id="ARBA00023125"/>
    </source>
</evidence>
<dbReference type="GO" id="GO:0008270">
    <property type="term" value="F:zinc ion binding"/>
    <property type="evidence" value="ECO:0007669"/>
    <property type="project" value="UniProtKB-KW"/>
</dbReference>
<evidence type="ECO:0000256" key="5">
    <source>
        <dbReference type="ARBA" id="ARBA00023015"/>
    </source>
</evidence>
<feature type="domain" description="DM" evidence="12">
    <location>
        <begin position="393"/>
        <end position="440"/>
    </location>
</feature>
<dbReference type="CDD" id="cd06969">
    <property type="entry name" value="NR_DBD_NGFI-B"/>
    <property type="match status" value="1"/>
</dbReference>
<dbReference type="GO" id="GO:0000978">
    <property type="term" value="F:RNA polymerase II cis-regulatory region sequence-specific DNA binding"/>
    <property type="evidence" value="ECO:0007669"/>
    <property type="project" value="TreeGrafter"/>
</dbReference>
<evidence type="ECO:0000313" key="14">
    <source>
        <dbReference type="EMBL" id="CAF3737489.1"/>
    </source>
</evidence>
<comment type="caution">
    <text evidence="14">The sequence shown here is derived from an EMBL/GenBank/DDBJ whole genome shotgun (WGS) entry which is preliminary data.</text>
</comment>
<comment type="subcellular location">
    <subcellularLocation>
        <location evidence="1 10">Nucleus</location>
    </subcellularLocation>
</comment>
<dbReference type="InterPro" id="IPR013088">
    <property type="entry name" value="Znf_NHR/GATA"/>
</dbReference>
<dbReference type="GO" id="GO:0005634">
    <property type="term" value="C:nucleus"/>
    <property type="evidence" value="ECO:0007669"/>
    <property type="project" value="UniProtKB-SubCell"/>
</dbReference>
<keyword evidence="7" id="KW-0804">Transcription</keyword>
<dbReference type="InterPro" id="IPR001628">
    <property type="entry name" value="Znf_hrmn_rcpt"/>
</dbReference>
<dbReference type="FunFam" id="3.30.50.10:FF:000009">
    <property type="entry name" value="nuclear receptor subfamily 4 group A member 2"/>
    <property type="match status" value="1"/>
</dbReference>
<keyword evidence="3" id="KW-0863">Zinc-finger</keyword>
<evidence type="ECO:0000256" key="11">
    <source>
        <dbReference type="SAM" id="MobiDB-lite"/>
    </source>
</evidence>
<dbReference type="AlphaFoldDB" id="A0A818XC42"/>
<dbReference type="PROSITE" id="PS51030">
    <property type="entry name" value="NUCLEAR_REC_DBD_2"/>
    <property type="match status" value="1"/>
</dbReference>